<organism evidence="1 2">
    <name type="scientific">Aeromonas rivipollensis</name>
    <dbReference type="NCBI Taxonomy" id="948519"/>
    <lineage>
        <taxon>Bacteria</taxon>
        <taxon>Pseudomonadati</taxon>
        <taxon>Pseudomonadota</taxon>
        <taxon>Gammaproteobacteria</taxon>
        <taxon>Aeromonadales</taxon>
        <taxon>Aeromonadaceae</taxon>
        <taxon>Aeromonas</taxon>
    </lineage>
</organism>
<dbReference type="Pfam" id="PF13148">
    <property type="entry name" value="DUF3987"/>
    <property type="match status" value="1"/>
</dbReference>
<reference evidence="1 2" key="1">
    <citation type="submission" date="2020-02" db="EMBL/GenBank/DDBJ databases">
        <title>Genome sequencing of Aeromonas rivipollensis.</title>
        <authorList>
            <person name="Fono-Tamo Ubani E.K."/>
            <person name="Lekota K.E."/>
        </authorList>
    </citation>
    <scope>NUCLEOTIDE SEQUENCE [LARGE SCALE GENOMIC DNA]</scope>
    <source>
        <strain evidence="1 2">G87</strain>
    </source>
</reference>
<dbReference type="AlphaFoldDB" id="A0AAW9YHR6"/>
<dbReference type="EMBL" id="JAAIKZ010000059">
    <property type="protein sequence ID" value="NEX77249.1"/>
    <property type="molecule type" value="Genomic_DNA"/>
</dbReference>
<evidence type="ECO:0000313" key="1">
    <source>
        <dbReference type="EMBL" id="NEX77249.1"/>
    </source>
</evidence>
<comment type="caution">
    <text evidence="1">The sequence shown here is derived from an EMBL/GenBank/DDBJ whole genome shotgun (WGS) entry which is preliminary data.</text>
</comment>
<dbReference type="Proteomes" id="UP000480681">
    <property type="component" value="Unassembled WGS sequence"/>
</dbReference>
<proteinExistence type="predicted"/>
<dbReference type="RefSeq" id="WP_163150179.1">
    <property type="nucleotide sequence ID" value="NZ_JAAIKZ010000059.1"/>
</dbReference>
<gene>
    <name evidence="1" type="ORF">G4911_21370</name>
</gene>
<dbReference type="InterPro" id="IPR025048">
    <property type="entry name" value="DUF3987"/>
</dbReference>
<name>A0AAW9YHR6_9GAMM</name>
<evidence type="ECO:0000313" key="2">
    <source>
        <dbReference type="Proteomes" id="UP000480681"/>
    </source>
</evidence>
<protein>
    <submittedName>
        <fullName evidence="1">DUF3987 domain-containing protein</fullName>
    </submittedName>
</protein>
<accession>A0AAW9YHR6</accession>
<sequence length="516" mass="57955">MKKNIITPLGQFPKDVLPASLQILLNYVKVVSQAPESLIVSLIFSIMGLACQDLVIAQVHEKLQFQVTLYLIVIASSGDRKSFVFKLLTSSILELQEQLDKEYDEKLKKFNGDVKIWRLKESAVDKEYREAIKNGSNTDVLEKAIRLLQESKPVLPCHIKLILNDVTTAAIKKQLGSGNESFAIMDDEAGRLFKMDFLNETSVLNSLWSGGRIVKERGVGAGVKIDDTRLGLTLMVQPKIFYSFLSKNGEMLRDNGFLARCLIVACESTQGTRLNSSALPLDDGELKWFNERVATLLMQGVARRSKGEKSTIIQLSKEALVYWNSMCCQLEGHLAAGEQLEAYRDYASKFPEQVIRLAAVIEVFLNGSDSEVSLESMEAGYHIANWYFDHFIHLMSSCDCVGVKSNAKLLDEWLYQKIYVKGVVSIEKNAILQGGPVPLRKACSLNETLNQLELDGRVRVYKSKGTTMVEYVQARQLWECKNATPALFLGGVDCREHKFVSYEESIARKAKDPLLW</sequence>